<name>A0A821PXC2_9NEOP</name>
<evidence type="ECO:0000313" key="1">
    <source>
        <dbReference type="EMBL" id="CAF4815839.1"/>
    </source>
</evidence>
<evidence type="ECO:0000313" key="2">
    <source>
        <dbReference type="Proteomes" id="UP000663880"/>
    </source>
</evidence>
<dbReference type="AlphaFoldDB" id="A0A821PXC2"/>
<reference evidence="1" key="1">
    <citation type="submission" date="2021-02" db="EMBL/GenBank/DDBJ databases">
        <authorList>
            <person name="Steward A R."/>
        </authorList>
    </citation>
    <scope>NUCLEOTIDE SEQUENCE</scope>
</reference>
<gene>
    <name evidence="1" type="ORF">PMACD_LOCUS4323</name>
</gene>
<accession>A0A821PXC2</accession>
<protein>
    <recommendedName>
        <fullName evidence="3">Peptidase aspartic putative domain-containing protein</fullName>
    </recommendedName>
</protein>
<evidence type="ECO:0008006" key="3">
    <source>
        <dbReference type="Google" id="ProtNLM"/>
    </source>
</evidence>
<dbReference type="PANTHER" id="PTHR47331">
    <property type="entry name" value="PHD-TYPE DOMAIN-CONTAINING PROTEIN"/>
    <property type="match status" value="1"/>
</dbReference>
<dbReference type="Gene3D" id="2.40.70.10">
    <property type="entry name" value="Acid Proteases"/>
    <property type="match status" value="1"/>
</dbReference>
<dbReference type="InterPro" id="IPR021109">
    <property type="entry name" value="Peptidase_aspartic_dom_sf"/>
</dbReference>
<comment type="caution">
    <text evidence="1">The sequence shown here is derived from an EMBL/GenBank/DDBJ whole genome shotgun (WGS) entry which is preliminary data.</text>
</comment>
<sequence>MIDSHRVKLPYPKLVATPIAKHVVSQRVAEDVGVVIFIATLRSIDRSVTTSEGESTSTGTMTEQSKGKLNSIANDVHFVTNFSKENCQNSVLLATAEVLVESRNGCKHIIRAFLDQGSQASFITEATVQLLNLTRRSVSGWVSGVGKGQMRIKYMFSLSVKSRHDPKTIIRVNAYVLRSVTTLLPTTKLSAPKWSDLETLELAESAFKTPGRIDILLGADVYSNILLHGIIKHPRVNLLAQRTCPGWVLSGKLPQ</sequence>
<dbReference type="PANTHER" id="PTHR47331:SF1">
    <property type="entry name" value="GAG-LIKE PROTEIN"/>
    <property type="match status" value="1"/>
</dbReference>
<proteinExistence type="predicted"/>
<organism evidence="1 2">
    <name type="scientific">Pieris macdunnoughi</name>
    <dbReference type="NCBI Taxonomy" id="345717"/>
    <lineage>
        <taxon>Eukaryota</taxon>
        <taxon>Metazoa</taxon>
        <taxon>Ecdysozoa</taxon>
        <taxon>Arthropoda</taxon>
        <taxon>Hexapoda</taxon>
        <taxon>Insecta</taxon>
        <taxon>Pterygota</taxon>
        <taxon>Neoptera</taxon>
        <taxon>Endopterygota</taxon>
        <taxon>Lepidoptera</taxon>
        <taxon>Glossata</taxon>
        <taxon>Ditrysia</taxon>
        <taxon>Papilionoidea</taxon>
        <taxon>Pieridae</taxon>
        <taxon>Pierinae</taxon>
        <taxon>Pieris</taxon>
    </lineage>
</organism>
<dbReference type="OrthoDB" id="5984724at2759"/>
<dbReference type="EMBL" id="CAJOBZ010000007">
    <property type="protein sequence ID" value="CAF4815839.1"/>
    <property type="molecule type" value="Genomic_DNA"/>
</dbReference>
<dbReference type="Proteomes" id="UP000663880">
    <property type="component" value="Unassembled WGS sequence"/>
</dbReference>
<keyword evidence="2" id="KW-1185">Reference proteome</keyword>